<evidence type="ECO:0000256" key="3">
    <source>
        <dbReference type="ARBA" id="ARBA00022722"/>
    </source>
</evidence>
<feature type="binding site" evidence="8">
    <location>
        <position position="141"/>
    </location>
    <ligand>
        <name>Zn(2+)</name>
        <dbReference type="ChEBI" id="CHEBI:29105"/>
        <label>1</label>
        <note>catalytic</note>
    </ligand>
</feature>
<feature type="region of interest" description="Disordered" evidence="9">
    <location>
        <begin position="318"/>
        <end position="340"/>
    </location>
</feature>
<feature type="active site" description="Proton acceptor" evidence="8">
    <location>
        <position position="67"/>
    </location>
</feature>
<evidence type="ECO:0000256" key="8">
    <source>
        <dbReference type="HAMAP-Rule" id="MF_01818"/>
    </source>
</evidence>
<dbReference type="OrthoDB" id="9803916at2"/>
<feature type="binding site" evidence="8">
    <location>
        <position position="212"/>
    </location>
    <ligand>
        <name>Zn(2+)</name>
        <dbReference type="ChEBI" id="CHEBI:29105"/>
        <label>2</label>
        <note>catalytic</note>
    </ligand>
</feature>
<dbReference type="HAMAP" id="MF_01818">
    <property type="entry name" value="RNase_Z_BN"/>
    <property type="match status" value="1"/>
</dbReference>
<evidence type="ECO:0000256" key="1">
    <source>
        <dbReference type="ARBA" id="ARBA00011738"/>
    </source>
</evidence>
<feature type="binding site" evidence="8">
    <location>
        <position position="63"/>
    </location>
    <ligand>
        <name>Zn(2+)</name>
        <dbReference type="ChEBI" id="CHEBI:29105"/>
        <label>1</label>
        <note>catalytic</note>
    </ligand>
</feature>
<dbReference type="Proteomes" id="UP000318431">
    <property type="component" value="Unassembled WGS sequence"/>
</dbReference>
<evidence type="ECO:0000256" key="5">
    <source>
        <dbReference type="ARBA" id="ARBA00022759"/>
    </source>
</evidence>
<comment type="similarity">
    <text evidence="8">Belongs to the RNase Z family.</text>
</comment>
<comment type="caution">
    <text evidence="10">The sequence shown here is derived from an EMBL/GenBank/DDBJ whole genome shotgun (WGS) entry which is preliminary data.</text>
</comment>
<dbReference type="RefSeq" id="WP_145647430.1">
    <property type="nucleotide sequence ID" value="NZ_VLLB01000001.1"/>
</dbReference>
<dbReference type="Pfam" id="PF23023">
    <property type="entry name" value="Anti-Pycsar_Apyc1"/>
    <property type="match status" value="1"/>
</dbReference>
<keyword evidence="5 8" id="KW-0255">Endonuclease</keyword>
<evidence type="ECO:0000256" key="6">
    <source>
        <dbReference type="ARBA" id="ARBA00022801"/>
    </source>
</evidence>
<dbReference type="GO" id="GO:0008270">
    <property type="term" value="F:zinc ion binding"/>
    <property type="evidence" value="ECO:0007669"/>
    <property type="project" value="UniProtKB-UniRule"/>
</dbReference>
<organism evidence="10 11">
    <name type="scientific">Pseudoduganella lurida</name>
    <dbReference type="NCBI Taxonomy" id="1036180"/>
    <lineage>
        <taxon>Bacteria</taxon>
        <taxon>Pseudomonadati</taxon>
        <taxon>Pseudomonadota</taxon>
        <taxon>Betaproteobacteria</taxon>
        <taxon>Burkholderiales</taxon>
        <taxon>Oxalobacteraceae</taxon>
        <taxon>Telluria group</taxon>
        <taxon>Pseudoduganella</taxon>
    </lineage>
</organism>
<dbReference type="GO" id="GO:0042781">
    <property type="term" value="F:3'-tRNA processing endoribonuclease activity"/>
    <property type="evidence" value="ECO:0007669"/>
    <property type="project" value="UniProtKB-UniRule"/>
</dbReference>
<reference evidence="10 11" key="1">
    <citation type="journal article" date="2015" name="Stand. Genomic Sci.">
        <title>Genomic Encyclopedia of Bacterial and Archaeal Type Strains, Phase III: the genomes of soil and plant-associated and newly described type strains.</title>
        <authorList>
            <person name="Whitman W.B."/>
            <person name="Woyke T."/>
            <person name="Klenk H.P."/>
            <person name="Zhou Y."/>
            <person name="Lilburn T.G."/>
            <person name="Beck B.J."/>
            <person name="De Vos P."/>
            <person name="Vandamme P."/>
            <person name="Eisen J.A."/>
            <person name="Garrity G."/>
            <person name="Hugenholtz P."/>
            <person name="Kyrpides N.C."/>
        </authorList>
    </citation>
    <scope>NUCLEOTIDE SEQUENCE [LARGE SCALE GENOMIC DNA]</scope>
    <source>
        <strain evidence="10 11">CGMCC 1.10822</strain>
    </source>
</reference>
<feature type="binding site" evidence="8">
    <location>
        <position position="67"/>
    </location>
    <ligand>
        <name>Zn(2+)</name>
        <dbReference type="ChEBI" id="CHEBI:29105"/>
        <label>2</label>
        <note>catalytic</note>
    </ligand>
</feature>
<dbReference type="SUPFAM" id="SSF56281">
    <property type="entry name" value="Metallo-hydrolase/oxidoreductase"/>
    <property type="match status" value="1"/>
</dbReference>
<dbReference type="PANTHER" id="PTHR46018">
    <property type="entry name" value="ZINC PHOSPHODIESTERASE ELAC PROTEIN 1"/>
    <property type="match status" value="1"/>
</dbReference>
<keyword evidence="3 8" id="KW-0540">Nuclease</keyword>
<evidence type="ECO:0000256" key="9">
    <source>
        <dbReference type="SAM" id="MobiDB-lite"/>
    </source>
</evidence>
<dbReference type="InterPro" id="IPR036866">
    <property type="entry name" value="RibonucZ/Hydroxyglut_hydro"/>
</dbReference>
<keyword evidence="4 8" id="KW-0479">Metal-binding</keyword>
<protein>
    <recommendedName>
        <fullName evidence="8">Ribonuclease Z</fullName>
        <shortName evidence="8">RNase Z</shortName>
        <ecNumber evidence="8">3.1.26.11</ecNumber>
    </recommendedName>
    <alternativeName>
        <fullName evidence="8">tRNA 3 endonuclease</fullName>
    </alternativeName>
    <alternativeName>
        <fullName evidence="8">tRNase Z</fullName>
    </alternativeName>
</protein>
<name>A0A562RKW7_9BURK</name>
<dbReference type="AlphaFoldDB" id="A0A562RKW7"/>
<proteinExistence type="inferred from homology"/>
<comment type="cofactor">
    <cofactor evidence="8">
        <name>Zn(2+)</name>
        <dbReference type="ChEBI" id="CHEBI:29105"/>
    </cofactor>
    <text evidence="8">Binds 2 Zn(2+) ions.</text>
</comment>
<dbReference type="InterPro" id="IPR013471">
    <property type="entry name" value="RNase_Z/BN"/>
</dbReference>
<evidence type="ECO:0000256" key="7">
    <source>
        <dbReference type="ARBA" id="ARBA00022833"/>
    </source>
</evidence>
<gene>
    <name evidence="8" type="primary">rnz</name>
    <name evidence="10" type="ORF">IP91_00761</name>
</gene>
<evidence type="ECO:0000256" key="4">
    <source>
        <dbReference type="ARBA" id="ARBA00022723"/>
    </source>
</evidence>
<evidence type="ECO:0000256" key="2">
    <source>
        <dbReference type="ARBA" id="ARBA00022694"/>
    </source>
</evidence>
<evidence type="ECO:0000313" key="10">
    <source>
        <dbReference type="EMBL" id="TWI69688.1"/>
    </source>
</evidence>
<sequence length="340" mass="36925">MELEFLGTSSGTPTRTRNVAGLALRMDGKGSGWALVDCGEGTQHRILRTALTLHQLRAIFITHLHGDHCYGLPGLLASAGLLNRSERLFIVGPRPLERYLQGVMETTELALPYPLTFVPVEELDGTDVLPDLTVRATELSHRMRSFAYTFTEKEVERRLDASKLAAAGVPRGPAWGLLQKGEDITLDDGRTVRPAEVLLPGRRPRRVIVAGDNDRPGLLAEAAIDADVLVHEATYTEPILAKVGPAPQHSSAQMVARFAETAALPNLVLTHFSPRYQDHHGPLTLADVAAEARAAYTGRLFLARDLARFALDRQGRLEEVTPPRAAPPPRQGTAGDAAEA</sequence>
<dbReference type="CDD" id="cd07717">
    <property type="entry name" value="RNaseZ_ZiPD-like_MBL-fold"/>
    <property type="match status" value="1"/>
</dbReference>
<keyword evidence="6 8" id="KW-0378">Hydrolase</keyword>
<keyword evidence="11" id="KW-1185">Reference proteome</keyword>
<keyword evidence="2 8" id="KW-0819">tRNA processing</keyword>
<feature type="binding site" evidence="8">
    <location>
        <position position="68"/>
    </location>
    <ligand>
        <name>Zn(2+)</name>
        <dbReference type="ChEBI" id="CHEBI:29105"/>
        <label>2</label>
        <note>catalytic</note>
    </ligand>
</feature>
<comment type="subunit">
    <text evidence="1 8">Homodimer.</text>
</comment>
<keyword evidence="7 8" id="KW-0862">Zinc</keyword>
<dbReference type="PANTHER" id="PTHR46018:SF2">
    <property type="entry name" value="ZINC PHOSPHODIESTERASE ELAC PROTEIN 1"/>
    <property type="match status" value="1"/>
</dbReference>
<feature type="binding site" evidence="8">
    <location>
        <position position="65"/>
    </location>
    <ligand>
        <name>Zn(2+)</name>
        <dbReference type="ChEBI" id="CHEBI:29105"/>
        <label>1</label>
        <note>catalytic</note>
    </ligand>
</feature>
<dbReference type="EMBL" id="VLLB01000001">
    <property type="protein sequence ID" value="TWI69688.1"/>
    <property type="molecule type" value="Genomic_DNA"/>
</dbReference>
<dbReference type="Gene3D" id="3.60.15.10">
    <property type="entry name" value="Ribonuclease Z/Hydroxyacylglutathione hydrolase-like"/>
    <property type="match status" value="1"/>
</dbReference>
<feature type="binding site" evidence="8">
    <location>
        <position position="271"/>
    </location>
    <ligand>
        <name>Zn(2+)</name>
        <dbReference type="ChEBI" id="CHEBI:29105"/>
        <label>2</label>
        <note>catalytic</note>
    </ligand>
</feature>
<comment type="function">
    <text evidence="8">Zinc phosphodiesterase, which displays some tRNA 3'-processing endonuclease activity. Probably involved in tRNA maturation, by removing a 3'-trailer from precursor tRNA.</text>
</comment>
<evidence type="ECO:0000313" key="11">
    <source>
        <dbReference type="Proteomes" id="UP000318431"/>
    </source>
</evidence>
<comment type="catalytic activity">
    <reaction evidence="8">
        <text>Endonucleolytic cleavage of RNA, removing extra 3' nucleotides from tRNA precursor, generating 3' termini of tRNAs. A 3'-hydroxy group is left at the tRNA terminus and a 5'-phosphoryl group is left at the trailer molecule.</text>
        <dbReference type="EC" id="3.1.26.11"/>
    </reaction>
</comment>
<feature type="binding site" evidence="8">
    <location>
        <position position="212"/>
    </location>
    <ligand>
        <name>Zn(2+)</name>
        <dbReference type="ChEBI" id="CHEBI:29105"/>
        <label>1</label>
        <note>catalytic</note>
    </ligand>
</feature>
<dbReference type="EC" id="3.1.26.11" evidence="8"/>
<accession>A0A562RKW7</accession>